<comment type="catalytic activity">
    <reaction evidence="10 11">
        <text>RNA(n) + a ribonucleoside 5'-triphosphate = RNA(n+1) + diphosphate</text>
        <dbReference type="Rhea" id="RHEA:21248"/>
        <dbReference type="Rhea" id="RHEA-COMP:14527"/>
        <dbReference type="Rhea" id="RHEA-COMP:17342"/>
        <dbReference type="ChEBI" id="CHEBI:33019"/>
        <dbReference type="ChEBI" id="CHEBI:61557"/>
        <dbReference type="ChEBI" id="CHEBI:140395"/>
        <dbReference type="EC" id="2.7.7.6"/>
    </reaction>
</comment>
<dbReference type="PANTHER" id="PTHR10102">
    <property type="entry name" value="DNA-DIRECTED RNA POLYMERASE, MITOCHONDRIAL"/>
    <property type="match status" value="1"/>
</dbReference>
<dbReference type="GO" id="GO:0006390">
    <property type="term" value="P:mitochondrial transcription"/>
    <property type="evidence" value="ECO:0007669"/>
    <property type="project" value="TreeGrafter"/>
</dbReference>
<sequence>MLARAARRKLRRDAFRPSPSNLEQLTLPWLCPAQMRWAASARNVTTGQFHDSRIQKIQPSLIPRFENRSLATSADVQPSQYAGTPFEGLMQSWTPETRHVDASRMPSFNPSRPLIIHASLASATPQAKLKNGIGGDPAELHQNLHACLRVGRTDRAAAIVQRLTDMYQPSAAEVVNAHNVYLQGLLEAAQNTSETSMEDIESWYEKEMVAKAIQPNGQTLVTLLRASMALVKGTEQNKLVRKYLHLVQGQGPSVFEEVNSSPEFSDEEWDTLIRAQPDIFEEPPSPEELVKDEVVNEETILSTPLGRAMALEHGLIQDKVKPVAQKGSGLKTLQNVLSSFEPGKAIPFPHEMEGTEEEKARAYAYMRQIELEKNAIEAAVVRWKQEDEKLKELGIHGVFQSKPLQAWMWQWYSSLLPVMQKEMAEVKQVLSDPSSAKNSDERLIYGPYLELGTPEKLSALAVQCTLHFVASGRRGSTQPLRTSKLASQIGNYFQQEISRSHEEAKTKTLRRRRTAVRKEMLSKLSKGQMEFSPVEEPAEQLEVATDPFSEMQQFPPHIKARIGALVIEKLLQTATITVTREDPRTGKSLKSVQPAFSISSIFNSGKKIMVLTPHYDLHARLRTDPIVDMNALRLPMLVEPKPWTGYQEGGYYTKSEPVVRTKSSDEAQRMYAISAIEKGDMSMTLAGLDVLGRVPWQINKDVFEVILEAWNKGDGVGGLVPEDIPLERPAEPAADAPWAERARWMRKMKEYENAKSGFHSQKCFQNFQLEIGRAYLNETFYYPHNLDFRGRAYPIPPILNHIGADLARGMLKFGKGKELGTVGLQWLKVHLANLYGYDKASLKDREHFTMEHIQDIYDSATNPLTGKRWWASAEDPWQCLACCIELKNALDSPDPAQFVSHLPVHQDGTCNGLQHYAALGGDRAGATQVNLEPGDKPQDIYTGVAELVREAVAEDAKAGDPVAQFLDGKITRKVVKRTVMTNVYGVTFQGAKLQVYDELKPLFPNFEESRTMPTLMVPAAYIAAQIFNALAKIFNGARDIQDWLGQCCTRITTSVTPEQIRNMRRHFSGDIQAYDPKYKVSKQKSAKTLAKTSEKNWEFKSSVIWTTPLKMPVVQPYRDTKLERVKTSLQTITIVKPRITDAVSKRKQLQAFPPNFIHSLDASHMILSALKCEEEGLTFAAVHDSFWTHAADVPTLSIVLRDAFVRMHSEDIIGRLAAEFEARYSGSMYRAVLKATSSVAKQIAQWRRENLGITGYRAQMEATFKELAMEADRQELLKSEDPEERKKGEAMVTPTSIFFSSQDSSALEQDEKPTLLGQTSTPRKSAAKNSAKDAEIDADVEAAAEADIEGVEDRALSDSADLEVEADSEVDVDIEGEVESKPKKKLMRSQTGTVWLPLTFPAVPEKGDWDVRRLKESKYFFS</sequence>
<dbReference type="GO" id="GO:0003899">
    <property type="term" value="F:DNA-directed RNA polymerase activity"/>
    <property type="evidence" value="ECO:0007669"/>
    <property type="project" value="UniProtKB-EC"/>
</dbReference>
<proteinExistence type="inferred from homology"/>
<dbReference type="FunFam" id="1.10.150.20:FF:000041">
    <property type="entry name" value="DNA-directed RNA polymerase"/>
    <property type="match status" value="1"/>
</dbReference>
<evidence type="ECO:0000256" key="3">
    <source>
        <dbReference type="ARBA" id="ARBA00009493"/>
    </source>
</evidence>
<keyword evidence="5 11" id="KW-0808">Transferase</keyword>
<evidence type="ECO:0000256" key="5">
    <source>
        <dbReference type="ARBA" id="ARBA00022679"/>
    </source>
</evidence>
<evidence type="ECO:0000256" key="8">
    <source>
        <dbReference type="ARBA" id="ARBA00023128"/>
    </source>
</evidence>
<comment type="similarity">
    <text evidence="3 11">Belongs to the phage and mitochondrial RNA polymerase family.</text>
</comment>
<dbReference type="SUPFAM" id="SSF56672">
    <property type="entry name" value="DNA/RNA polymerases"/>
    <property type="match status" value="1"/>
</dbReference>
<dbReference type="InterPro" id="IPR002092">
    <property type="entry name" value="DNA-dir_Rpol_phage-type"/>
</dbReference>
<keyword evidence="8" id="KW-0496">Mitochondrion</keyword>
<dbReference type="GO" id="GO:0001018">
    <property type="term" value="F:mitochondrial promoter sequence-specific DNA binding"/>
    <property type="evidence" value="ECO:0007669"/>
    <property type="project" value="TreeGrafter"/>
</dbReference>
<dbReference type="PANTHER" id="PTHR10102:SF0">
    <property type="entry name" value="DNA-DIRECTED RNA POLYMERASE, MITOCHONDRIAL"/>
    <property type="match status" value="1"/>
</dbReference>
<keyword evidence="15" id="KW-1185">Reference proteome</keyword>
<evidence type="ECO:0000256" key="11">
    <source>
        <dbReference type="RuleBase" id="RU003805"/>
    </source>
</evidence>
<dbReference type="InterPro" id="IPR037159">
    <property type="entry name" value="RNA_POL_N_sf"/>
</dbReference>
<evidence type="ECO:0000259" key="13">
    <source>
        <dbReference type="SMART" id="SM01311"/>
    </source>
</evidence>
<feature type="region of interest" description="Disordered" evidence="12">
    <location>
        <begin position="1301"/>
        <end position="1333"/>
    </location>
</feature>
<keyword evidence="7" id="KW-0809">Transit peptide</keyword>
<comment type="caution">
    <text evidence="14">The sequence shown here is derived from an EMBL/GenBank/DDBJ whole genome shotgun (WGS) entry which is preliminary data.</text>
</comment>
<evidence type="ECO:0000256" key="10">
    <source>
        <dbReference type="ARBA" id="ARBA00048552"/>
    </source>
</evidence>
<dbReference type="GO" id="GO:0034245">
    <property type="term" value="C:mitochondrial DNA-directed RNA polymerase complex"/>
    <property type="evidence" value="ECO:0007669"/>
    <property type="project" value="TreeGrafter"/>
</dbReference>
<dbReference type="Gene3D" id="1.10.150.20">
    <property type="entry name" value="5' to 3' exonuclease, C-terminal subdomain"/>
    <property type="match status" value="1"/>
</dbReference>
<evidence type="ECO:0000256" key="12">
    <source>
        <dbReference type="SAM" id="MobiDB-lite"/>
    </source>
</evidence>
<dbReference type="SMART" id="SM01311">
    <property type="entry name" value="RPOL_N"/>
    <property type="match status" value="1"/>
</dbReference>
<dbReference type="OrthoDB" id="276422at2759"/>
<evidence type="ECO:0000313" key="14">
    <source>
        <dbReference type="EMBL" id="KAF2199887.1"/>
    </source>
</evidence>
<feature type="domain" description="DNA-directed RNA polymerase N-terminal" evidence="13">
    <location>
        <begin position="366"/>
        <end position="693"/>
    </location>
</feature>
<dbReference type="InterPro" id="IPR043502">
    <property type="entry name" value="DNA/RNA_pol_sf"/>
</dbReference>
<dbReference type="InterPro" id="IPR029262">
    <property type="entry name" value="RPOL_N"/>
</dbReference>
<dbReference type="Gene3D" id="1.10.1320.10">
    <property type="entry name" value="DNA-directed RNA polymerase, N-terminal domain"/>
    <property type="match status" value="1"/>
</dbReference>
<evidence type="ECO:0000256" key="6">
    <source>
        <dbReference type="ARBA" id="ARBA00022695"/>
    </source>
</evidence>
<dbReference type="Pfam" id="PF00940">
    <property type="entry name" value="RNA_pol"/>
    <property type="match status" value="1"/>
</dbReference>
<evidence type="ECO:0000256" key="9">
    <source>
        <dbReference type="ARBA" id="ARBA00023163"/>
    </source>
</evidence>
<name>A0A9P4JN63_9PLEO</name>
<dbReference type="InterPro" id="IPR046950">
    <property type="entry name" value="DNA-dir_Rpol_C_phage-type"/>
</dbReference>
<organism evidence="14 15">
    <name type="scientific">Delitschia confertaspora ATCC 74209</name>
    <dbReference type="NCBI Taxonomy" id="1513339"/>
    <lineage>
        <taxon>Eukaryota</taxon>
        <taxon>Fungi</taxon>
        <taxon>Dikarya</taxon>
        <taxon>Ascomycota</taxon>
        <taxon>Pezizomycotina</taxon>
        <taxon>Dothideomycetes</taxon>
        <taxon>Pleosporomycetidae</taxon>
        <taxon>Pleosporales</taxon>
        <taxon>Delitschiaceae</taxon>
        <taxon>Delitschia</taxon>
    </lineage>
</organism>
<evidence type="ECO:0000256" key="7">
    <source>
        <dbReference type="ARBA" id="ARBA00022946"/>
    </source>
</evidence>
<dbReference type="PROSITE" id="PS00489">
    <property type="entry name" value="RNA_POL_PHAGE_2"/>
    <property type="match status" value="1"/>
</dbReference>
<accession>A0A9P4JN63</accession>
<dbReference type="PROSITE" id="PS00900">
    <property type="entry name" value="RNA_POL_PHAGE_1"/>
    <property type="match status" value="1"/>
</dbReference>
<dbReference type="FunFam" id="1.10.287.280:FF:000001">
    <property type="entry name" value="DNA-directed RNA polymerase"/>
    <property type="match status" value="1"/>
</dbReference>
<evidence type="ECO:0000313" key="15">
    <source>
        <dbReference type="Proteomes" id="UP000799536"/>
    </source>
</evidence>
<comment type="subcellular location">
    <subcellularLocation>
        <location evidence="2">Mitochondrion</location>
    </subcellularLocation>
</comment>
<dbReference type="Proteomes" id="UP000799536">
    <property type="component" value="Unassembled WGS sequence"/>
</dbReference>
<keyword evidence="6 11" id="KW-0548">Nucleotidyltransferase</keyword>
<protein>
    <recommendedName>
        <fullName evidence="11">DNA-directed RNA polymerase</fullName>
        <ecNumber evidence="11">2.7.7.6</ecNumber>
    </recommendedName>
</protein>
<dbReference type="Gene3D" id="1.10.287.280">
    <property type="match status" value="1"/>
</dbReference>
<dbReference type="EC" id="2.7.7.6" evidence="11"/>
<keyword evidence="4 11" id="KW-0240">DNA-directed RNA polymerase</keyword>
<gene>
    <name evidence="14" type="ORF">GQ43DRAFT_442059</name>
</gene>
<keyword evidence="9 11" id="KW-0804">Transcription</keyword>
<reference evidence="14" key="1">
    <citation type="journal article" date="2020" name="Stud. Mycol.">
        <title>101 Dothideomycetes genomes: a test case for predicting lifestyles and emergence of pathogens.</title>
        <authorList>
            <person name="Haridas S."/>
            <person name="Albert R."/>
            <person name="Binder M."/>
            <person name="Bloem J."/>
            <person name="Labutti K."/>
            <person name="Salamov A."/>
            <person name="Andreopoulos B."/>
            <person name="Baker S."/>
            <person name="Barry K."/>
            <person name="Bills G."/>
            <person name="Bluhm B."/>
            <person name="Cannon C."/>
            <person name="Castanera R."/>
            <person name="Culley D."/>
            <person name="Daum C."/>
            <person name="Ezra D."/>
            <person name="Gonzalez J."/>
            <person name="Henrissat B."/>
            <person name="Kuo A."/>
            <person name="Liang C."/>
            <person name="Lipzen A."/>
            <person name="Lutzoni F."/>
            <person name="Magnuson J."/>
            <person name="Mondo S."/>
            <person name="Nolan M."/>
            <person name="Ohm R."/>
            <person name="Pangilinan J."/>
            <person name="Park H.-J."/>
            <person name="Ramirez L."/>
            <person name="Alfaro M."/>
            <person name="Sun H."/>
            <person name="Tritt A."/>
            <person name="Yoshinaga Y."/>
            <person name="Zwiers L.-H."/>
            <person name="Turgeon B."/>
            <person name="Goodwin S."/>
            <person name="Spatafora J."/>
            <person name="Crous P."/>
            <person name="Grigoriev I."/>
        </authorList>
    </citation>
    <scope>NUCLEOTIDE SEQUENCE</scope>
    <source>
        <strain evidence="14">ATCC 74209</strain>
    </source>
</reference>
<evidence type="ECO:0000256" key="2">
    <source>
        <dbReference type="ARBA" id="ARBA00004173"/>
    </source>
</evidence>
<dbReference type="EMBL" id="ML994050">
    <property type="protein sequence ID" value="KAF2199887.1"/>
    <property type="molecule type" value="Genomic_DNA"/>
</dbReference>
<evidence type="ECO:0000256" key="4">
    <source>
        <dbReference type="ARBA" id="ARBA00022478"/>
    </source>
</evidence>
<dbReference type="Pfam" id="PF14700">
    <property type="entry name" value="RPOL_N"/>
    <property type="match status" value="1"/>
</dbReference>
<comment type="function">
    <text evidence="1 11">DNA-dependent RNA polymerase catalyzes the transcription of DNA into RNA using the four ribonucleoside triphosphates as substrates.</text>
</comment>
<evidence type="ECO:0000256" key="1">
    <source>
        <dbReference type="ARBA" id="ARBA00004026"/>
    </source>
</evidence>